<dbReference type="AlphaFoldDB" id="I0V3R4"/>
<keyword evidence="3" id="KW-1185">Reference proteome</keyword>
<protein>
    <submittedName>
        <fullName evidence="2">Putative Fe-S protein</fullName>
    </submittedName>
</protein>
<evidence type="ECO:0000313" key="2">
    <source>
        <dbReference type="EMBL" id="EID54767.1"/>
    </source>
</evidence>
<evidence type="ECO:0000313" key="3">
    <source>
        <dbReference type="Proteomes" id="UP000004691"/>
    </source>
</evidence>
<dbReference type="EMBL" id="JH636049">
    <property type="protein sequence ID" value="EID54767.1"/>
    <property type="molecule type" value="Genomic_DNA"/>
</dbReference>
<feature type="domain" description="Ferric siderophore reductase C-terminal" evidence="1">
    <location>
        <begin position="258"/>
        <end position="278"/>
    </location>
</feature>
<reference evidence="2 3" key="1">
    <citation type="submission" date="2012-01" db="EMBL/GenBank/DDBJ databases">
        <title>Improved High-Quality Draft sequence of Saccharomonospora xinjiangensis XJ-54.</title>
        <authorList>
            <consortium name="US DOE Joint Genome Institute"/>
            <person name="Lucas S."/>
            <person name="Han J."/>
            <person name="Lapidus A."/>
            <person name="Cheng J.-F."/>
            <person name="Goodwin L."/>
            <person name="Pitluck S."/>
            <person name="Peters L."/>
            <person name="Mikhailova N."/>
            <person name="Teshima H."/>
            <person name="Detter J.C."/>
            <person name="Han C."/>
            <person name="Tapia R."/>
            <person name="Land M."/>
            <person name="Hauser L."/>
            <person name="Kyrpides N."/>
            <person name="Ivanova N."/>
            <person name="Pagani I."/>
            <person name="Brambilla E.-M."/>
            <person name="Klenk H.-P."/>
            <person name="Woyke T."/>
        </authorList>
    </citation>
    <scope>NUCLEOTIDE SEQUENCE [LARGE SCALE GENOMIC DNA]</scope>
    <source>
        <strain evidence="2 3">XJ-54</strain>
    </source>
</reference>
<dbReference type="InterPro" id="IPR024726">
    <property type="entry name" value="FhuF_C"/>
</dbReference>
<gene>
    <name evidence="2" type="ORF">SacxiDRAFT_2545</name>
</gene>
<evidence type="ECO:0000259" key="1">
    <source>
        <dbReference type="Pfam" id="PF11575"/>
    </source>
</evidence>
<dbReference type="eggNOG" id="COG4114">
    <property type="taxonomic scope" value="Bacteria"/>
</dbReference>
<sequence length="282" mass="31485">MTTDGSVRDTRHSDVVPRRVGSDVLASSLARVAALQHELELRTDVPPAGDWWRCHHLLTDRTWFSRWHRRLADWLIEHHGAAPARTVSGYVLWWYLRLPAYVGALLLHHERRVPLLRPSELAFRISRDSRPDPVGVAVLGRSFYCLPLDPCAGRPEAVVVADERALAEVYRARFVAHATAFIRAYRPLSPHGARTLWAAATDAIDSCLWWAGVQGGDEGAGVADAALVLDARHEPLTSSSTLRRHTGDNGSVGWTRRRESCCFTYLLPGSTECETCPRTCPR</sequence>
<dbReference type="Pfam" id="PF11575">
    <property type="entry name" value="FhuF_C"/>
    <property type="match status" value="1"/>
</dbReference>
<name>I0V3R4_9PSEU</name>
<organism evidence="2 3">
    <name type="scientific">Saccharomonospora xinjiangensis XJ-54</name>
    <dbReference type="NCBI Taxonomy" id="882086"/>
    <lineage>
        <taxon>Bacteria</taxon>
        <taxon>Bacillati</taxon>
        <taxon>Actinomycetota</taxon>
        <taxon>Actinomycetes</taxon>
        <taxon>Pseudonocardiales</taxon>
        <taxon>Pseudonocardiaceae</taxon>
        <taxon>Saccharomonospora</taxon>
    </lineage>
</organism>
<accession>I0V3R4</accession>
<proteinExistence type="predicted"/>
<dbReference type="STRING" id="882086.SacxiDRAFT_2545"/>
<dbReference type="GO" id="GO:0051537">
    <property type="term" value="F:2 iron, 2 sulfur cluster binding"/>
    <property type="evidence" value="ECO:0007669"/>
    <property type="project" value="InterPro"/>
</dbReference>
<dbReference type="Proteomes" id="UP000004691">
    <property type="component" value="Unassembled WGS sequence"/>
</dbReference>
<dbReference type="HOGENOM" id="CLU_086030_0_0_11"/>